<keyword evidence="1" id="KW-0732">Signal</keyword>
<accession>A0A6B0TUT6</accession>
<sequence>MILPFLLFVKAPYCVCFCFVFCMSACMRAPNYCFICWFVHHEWQYCYNRCQPHSGHPCDFSLCVYLNVTIQLK</sequence>
<evidence type="ECO:0000313" key="2">
    <source>
        <dbReference type="EMBL" id="MXU83038.1"/>
    </source>
</evidence>
<proteinExistence type="predicted"/>
<dbReference type="AlphaFoldDB" id="A0A6B0TUT6"/>
<name>A0A6B0TUT6_IXORI</name>
<feature type="signal peptide" evidence="1">
    <location>
        <begin position="1"/>
        <end position="16"/>
    </location>
</feature>
<feature type="chain" id="PRO_5025367568" evidence="1">
    <location>
        <begin position="17"/>
        <end position="73"/>
    </location>
</feature>
<dbReference type="EMBL" id="GIFC01000955">
    <property type="protein sequence ID" value="MXU83038.1"/>
    <property type="molecule type" value="Transcribed_RNA"/>
</dbReference>
<evidence type="ECO:0000256" key="1">
    <source>
        <dbReference type="SAM" id="SignalP"/>
    </source>
</evidence>
<organism evidence="2">
    <name type="scientific">Ixodes ricinus</name>
    <name type="common">Common tick</name>
    <name type="synonym">Acarus ricinus</name>
    <dbReference type="NCBI Taxonomy" id="34613"/>
    <lineage>
        <taxon>Eukaryota</taxon>
        <taxon>Metazoa</taxon>
        <taxon>Ecdysozoa</taxon>
        <taxon>Arthropoda</taxon>
        <taxon>Chelicerata</taxon>
        <taxon>Arachnida</taxon>
        <taxon>Acari</taxon>
        <taxon>Parasitiformes</taxon>
        <taxon>Ixodida</taxon>
        <taxon>Ixodoidea</taxon>
        <taxon>Ixodidae</taxon>
        <taxon>Ixodinae</taxon>
        <taxon>Ixodes</taxon>
    </lineage>
</organism>
<reference evidence="2" key="1">
    <citation type="submission" date="2019-12" db="EMBL/GenBank/DDBJ databases">
        <title>An insight into the sialome of adult female Ixodes ricinus ticks feeding for 6 days.</title>
        <authorList>
            <person name="Perner J."/>
            <person name="Ribeiro J.M.C."/>
        </authorList>
    </citation>
    <scope>NUCLEOTIDE SEQUENCE</scope>
    <source>
        <strain evidence="2">Semi-engorged</strain>
        <tissue evidence="2">Salivary glands</tissue>
    </source>
</reference>
<protein>
    <submittedName>
        <fullName evidence="2">Putative secreted protein</fullName>
    </submittedName>
</protein>